<dbReference type="PANTHER" id="PTHR11710:SF0">
    <property type="entry name" value="40S RIBOSOMAL PROTEIN S19"/>
    <property type="match status" value="1"/>
</dbReference>
<dbReference type="HAMAP" id="MF_01474">
    <property type="entry name" value="Ribosomal_eS19"/>
    <property type="match status" value="1"/>
</dbReference>
<reference evidence="5 6" key="1">
    <citation type="submission" date="2018-12" db="EMBL/GenBank/DDBJ databases">
        <title>The complete genome of the methanogenic archaea of the candidate phylum Verstraetearchaeota, obtained from the metagenome of underground thermal water.</title>
        <authorList>
            <person name="Kadnikov V.V."/>
            <person name="Mardanov A.V."/>
            <person name="Beletsky A.V."/>
            <person name="Karnachuk O.V."/>
            <person name="Ravin N.V."/>
        </authorList>
    </citation>
    <scope>NUCLEOTIDE SEQUENCE [LARGE SCALE GENOMIC DNA]</scope>
    <source>
        <strain evidence="5">Ch88</strain>
    </source>
</reference>
<evidence type="ECO:0000256" key="2">
    <source>
        <dbReference type="ARBA" id="ARBA00022980"/>
    </source>
</evidence>
<dbReference type="InterPro" id="IPR027548">
    <property type="entry name" value="Ribosomal_eS19_archaeal"/>
</dbReference>
<evidence type="ECO:0000313" key="5">
    <source>
        <dbReference type="EMBL" id="RWX72822.1"/>
    </source>
</evidence>
<comment type="similarity">
    <text evidence="1 4">Belongs to the eukaryotic ribosomal protein eS19 family.</text>
</comment>
<dbReference type="GO" id="GO:0003735">
    <property type="term" value="F:structural constituent of ribosome"/>
    <property type="evidence" value="ECO:0007669"/>
    <property type="project" value="InterPro"/>
</dbReference>
<dbReference type="AlphaFoldDB" id="A0A444L5H0"/>
<accession>A0A444L5H0</accession>
<comment type="function">
    <text evidence="4">May be involved in maturation of the 30S ribosomal subunit.</text>
</comment>
<dbReference type="InterPro" id="IPR001266">
    <property type="entry name" value="Ribosomal_eS19"/>
</dbReference>
<gene>
    <name evidence="4" type="primary">rps19e</name>
    <name evidence="5" type="ORF">Metus_0796</name>
</gene>
<dbReference type="GO" id="GO:0000028">
    <property type="term" value="P:ribosomal small subunit assembly"/>
    <property type="evidence" value="ECO:0007669"/>
    <property type="project" value="TreeGrafter"/>
</dbReference>
<dbReference type="EMBL" id="RXGA01000003">
    <property type="protein sequence ID" value="RWX72822.1"/>
    <property type="molecule type" value="Genomic_DNA"/>
</dbReference>
<keyword evidence="3 4" id="KW-0687">Ribonucleoprotein</keyword>
<name>A0A444L5H0_METS7</name>
<comment type="caution">
    <text evidence="5">The sequence shown here is derived from an EMBL/GenBank/DDBJ whole genome shotgun (WGS) entry which is preliminary data.</text>
</comment>
<protein>
    <recommendedName>
        <fullName evidence="4">Small ribosomal subunit protein eS19</fullName>
    </recommendedName>
</protein>
<dbReference type="SUPFAM" id="SSF46785">
    <property type="entry name" value="Winged helix' DNA-binding domain"/>
    <property type="match status" value="1"/>
</dbReference>
<comment type="subunit">
    <text evidence="4">Part of the 30S ribosomal subunit.</text>
</comment>
<dbReference type="InterPro" id="IPR036390">
    <property type="entry name" value="WH_DNA-bd_sf"/>
</dbReference>
<dbReference type="GO" id="GO:0003723">
    <property type="term" value="F:RNA binding"/>
    <property type="evidence" value="ECO:0007669"/>
    <property type="project" value="TreeGrafter"/>
</dbReference>
<evidence type="ECO:0000256" key="3">
    <source>
        <dbReference type="ARBA" id="ARBA00023274"/>
    </source>
</evidence>
<proteinExistence type="inferred from homology"/>
<sequence>MPLAQEVPADRLIFAVADYIKANVKEVAPPPWAAFVKTGPHVERVPSQNDFWYVRCASLLRRLYIESPVGVERLRSLYGGRAKNGMANEHFVKSGGSSLRKALQQLEKAGLVTRLPGGARALTDSGRSLLDRVAYKLLKEIQKDMPEMGKYLPVKPQ</sequence>
<dbReference type="NCBIfam" id="NF006811">
    <property type="entry name" value="PRK09333.1"/>
    <property type="match status" value="1"/>
</dbReference>
<dbReference type="PANTHER" id="PTHR11710">
    <property type="entry name" value="40S RIBOSOMAL PROTEIN S19"/>
    <property type="match status" value="1"/>
</dbReference>
<dbReference type="GO" id="GO:0006412">
    <property type="term" value="P:translation"/>
    <property type="evidence" value="ECO:0007669"/>
    <property type="project" value="UniProtKB-UniRule"/>
</dbReference>
<evidence type="ECO:0000256" key="1">
    <source>
        <dbReference type="ARBA" id="ARBA00010014"/>
    </source>
</evidence>
<evidence type="ECO:0000313" key="6">
    <source>
        <dbReference type="Proteomes" id="UP000288215"/>
    </source>
</evidence>
<dbReference type="GO" id="GO:0022627">
    <property type="term" value="C:cytosolic small ribosomal subunit"/>
    <property type="evidence" value="ECO:0007669"/>
    <property type="project" value="TreeGrafter"/>
</dbReference>
<organism evidence="5 6">
    <name type="scientific">Methanosuratincola subterraneus</name>
    <dbReference type="NCBI Taxonomy" id="2593994"/>
    <lineage>
        <taxon>Archaea</taxon>
        <taxon>Thermoproteota</taxon>
        <taxon>Methanosuratincolia</taxon>
        <taxon>Candidatus Methanomethylicales</taxon>
        <taxon>Candidatus Methanomethylicaceae</taxon>
        <taxon>Candidatus Methanosuratincola (ex Vanwonterghem et al. 2016)</taxon>
    </lineage>
</organism>
<evidence type="ECO:0000256" key="4">
    <source>
        <dbReference type="HAMAP-Rule" id="MF_01474"/>
    </source>
</evidence>
<dbReference type="SMART" id="SM01413">
    <property type="entry name" value="Ribosomal_S19e"/>
    <property type="match status" value="1"/>
</dbReference>
<dbReference type="Pfam" id="PF01090">
    <property type="entry name" value="Ribosomal_S19e"/>
    <property type="match status" value="1"/>
</dbReference>
<dbReference type="Gene3D" id="1.10.10.10">
    <property type="entry name" value="Winged helix-like DNA-binding domain superfamily/Winged helix DNA-binding domain"/>
    <property type="match status" value="1"/>
</dbReference>
<dbReference type="FunFam" id="1.10.10.10:FF:000118">
    <property type="entry name" value="40S ribosomal protein S19"/>
    <property type="match status" value="1"/>
</dbReference>
<keyword evidence="2 4" id="KW-0689">Ribosomal protein</keyword>
<dbReference type="InterPro" id="IPR036388">
    <property type="entry name" value="WH-like_DNA-bd_sf"/>
</dbReference>
<dbReference type="Proteomes" id="UP000288215">
    <property type="component" value="Unassembled WGS sequence"/>
</dbReference>